<dbReference type="STRING" id="39947.A0A0N7KSM5"/>
<feature type="non-terminal residue" evidence="1">
    <location>
        <position position="1"/>
    </location>
</feature>
<dbReference type="eggNOG" id="KOG0600">
    <property type="taxonomic scope" value="Eukaryota"/>
</dbReference>
<dbReference type="Proteomes" id="UP000059680">
    <property type="component" value="Chromosome 11"/>
</dbReference>
<gene>
    <name evidence="1" type="ordered locus">Os11g0218678</name>
    <name evidence="1" type="ORF">OSNPB_110218678</name>
</gene>
<sequence length="75" mass="8763">CFQINIDKRRLITHATAKSKSEKFPPPHQDGVVSWFLQITWTHYANPKIRLHLALCLLKRKALFLLGQVLWLISL</sequence>
<evidence type="ECO:0000313" key="2">
    <source>
        <dbReference type="Proteomes" id="UP000059680"/>
    </source>
</evidence>
<reference evidence="1 2" key="2">
    <citation type="journal article" date="2013" name="Plant Cell Physiol.">
        <title>Rice Annotation Project Database (RAP-DB): an integrative and interactive database for rice genomics.</title>
        <authorList>
            <person name="Sakai H."/>
            <person name="Lee S.S."/>
            <person name="Tanaka T."/>
            <person name="Numa H."/>
            <person name="Kim J."/>
            <person name="Kawahara Y."/>
            <person name="Wakimoto H."/>
            <person name="Yang C.C."/>
            <person name="Iwamoto M."/>
            <person name="Abe T."/>
            <person name="Yamada Y."/>
            <person name="Muto A."/>
            <person name="Inokuchi H."/>
            <person name="Ikemura T."/>
            <person name="Matsumoto T."/>
            <person name="Sasaki T."/>
            <person name="Itoh T."/>
        </authorList>
    </citation>
    <scope>NUCLEOTIDE SEQUENCE [LARGE SCALE GENOMIC DNA]</scope>
    <source>
        <strain evidence="2">cv. Nipponbare</strain>
    </source>
</reference>
<dbReference type="Gramene" id="Os11t0218678-00">
    <property type="protein sequence ID" value="Os11t0218678-00"/>
    <property type="gene ID" value="Os11g0218678"/>
</dbReference>
<dbReference type="PaxDb" id="39947-A0A0N7KSM5"/>
<dbReference type="InParanoid" id="A0A0N7KSM5"/>
<reference evidence="1 2" key="3">
    <citation type="journal article" date="2013" name="Rice">
        <title>Improvement of the Oryza sativa Nipponbare reference genome using next generation sequence and optical map data.</title>
        <authorList>
            <person name="Kawahara Y."/>
            <person name="de la Bastide M."/>
            <person name="Hamilton J.P."/>
            <person name="Kanamori H."/>
            <person name="McCombie W.R."/>
            <person name="Ouyang S."/>
            <person name="Schwartz D.C."/>
            <person name="Tanaka T."/>
            <person name="Wu J."/>
            <person name="Zhou S."/>
            <person name="Childs K.L."/>
            <person name="Davidson R.M."/>
            <person name="Lin H."/>
            <person name="Quesada-Ocampo L."/>
            <person name="Vaillancourt B."/>
            <person name="Sakai H."/>
            <person name="Lee S.S."/>
            <person name="Kim J."/>
            <person name="Numa H."/>
            <person name="Itoh T."/>
            <person name="Buell C.R."/>
            <person name="Matsumoto T."/>
        </authorList>
    </citation>
    <scope>NUCLEOTIDE SEQUENCE [LARGE SCALE GENOMIC DNA]</scope>
    <source>
        <strain evidence="2">cv. Nipponbare</strain>
    </source>
</reference>
<protein>
    <submittedName>
        <fullName evidence="1">Os11g0218678 protein</fullName>
    </submittedName>
</protein>
<keyword evidence="2" id="KW-1185">Reference proteome</keyword>
<dbReference type="EMBL" id="AP014967">
    <property type="protein sequence ID" value="BAT13234.1"/>
    <property type="molecule type" value="Genomic_DNA"/>
</dbReference>
<reference evidence="2" key="1">
    <citation type="journal article" date="2005" name="Nature">
        <title>The map-based sequence of the rice genome.</title>
        <authorList>
            <consortium name="International rice genome sequencing project (IRGSP)"/>
            <person name="Matsumoto T."/>
            <person name="Wu J."/>
            <person name="Kanamori H."/>
            <person name="Katayose Y."/>
            <person name="Fujisawa M."/>
            <person name="Namiki N."/>
            <person name="Mizuno H."/>
            <person name="Yamamoto K."/>
            <person name="Antonio B.A."/>
            <person name="Baba T."/>
            <person name="Sakata K."/>
            <person name="Nagamura Y."/>
            <person name="Aoki H."/>
            <person name="Arikawa K."/>
            <person name="Arita K."/>
            <person name="Bito T."/>
            <person name="Chiden Y."/>
            <person name="Fujitsuka N."/>
            <person name="Fukunaka R."/>
            <person name="Hamada M."/>
            <person name="Harada C."/>
            <person name="Hayashi A."/>
            <person name="Hijishita S."/>
            <person name="Honda M."/>
            <person name="Hosokawa S."/>
            <person name="Ichikawa Y."/>
            <person name="Idonuma A."/>
            <person name="Iijima M."/>
            <person name="Ikeda M."/>
            <person name="Ikeno M."/>
            <person name="Ito K."/>
            <person name="Ito S."/>
            <person name="Ito T."/>
            <person name="Ito Y."/>
            <person name="Ito Y."/>
            <person name="Iwabuchi A."/>
            <person name="Kamiya K."/>
            <person name="Karasawa W."/>
            <person name="Kurita K."/>
            <person name="Katagiri S."/>
            <person name="Kikuta A."/>
            <person name="Kobayashi H."/>
            <person name="Kobayashi N."/>
            <person name="Machita K."/>
            <person name="Maehara T."/>
            <person name="Masukawa M."/>
            <person name="Mizubayashi T."/>
            <person name="Mukai Y."/>
            <person name="Nagasaki H."/>
            <person name="Nagata Y."/>
            <person name="Naito S."/>
            <person name="Nakashima M."/>
            <person name="Nakama Y."/>
            <person name="Nakamichi Y."/>
            <person name="Nakamura M."/>
            <person name="Meguro A."/>
            <person name="Negishi M."/>
            <person name="Ohta I."/>
            <person name="Ohta T."/>
            <person name="Okamoto M."/>
            <person name="Ono N."/>
            <person name="Saji S."/>
            <person name="Sakaguchi M."/>
            <person name="Sakai K."/>
            <person name="Shibata M."/>
            <person name="Shimokawa T."/>
            <person name="Song J."/>
            <person name="Takazaki Y."/>
            <person name="Terasawa K."/>
            <person name="Tsugane M."/>
            <person name="Tsuji K."/>
            <person name="Ueda S."/>
            <person name="Waki K."/>
            <person name="Yamagata H."/>
            <person name="Yamamoto M."/>
            <person name="Yamamoto S."/>
            <person name="Yamane H."/>
            <person name="Yoshiki S."/>
            <person name="Yoshihara R."/>
            <person name="Yukawa K."/>
            <person name="Zhong H."/>
            <person name="Yano M."/>
            <person name="Yuan Q."/>
            <person name="Ouyang S."/>
            <person name="Liu J."/>
            <person name="Jones K.M."/>
            <person name="Gansberger K."/>
            <person name="Moffat K."/>
            <person name="Hill J."/>
            <person name="Bera J."/>
            <person name="Fadrosh D."/>
            <person name="Jin S."/>
            <person name="Johri S."/>
            <person name="Kim M."/>
            <person name="Overton L."/>
            <person name="Reardon M."/>
            <person name="Tsitrin T."/>
            <person name="Vuong H."/>
            <person name="Weaver B."/>
            <person name="Ciecko A."/>
            <person name="Tallon L."/>
            <person name="Jackson J."/>
            <person name="Pai G."/>
            <person name="Aken S.V."/>
            <person name="Utterback T."/>
            <person name="Reidmuller S."/>
            <person name="Feldblyum T."/>
            <person name="Hsiao J."/>
            <person name="Zismann V."/>
            <person name="Iobst S."/>
            <person name="de Vazeille A.R."/>
            <person name="Buell C.R."/>
            <person name="Ying K."/>
            <person name="Li Y."/>
            <person name="Lu T."/>
            <person name="Huang Y."/>
            <person name="Zhao Q."/>
            <person name="Feng Q."/>
            <person name="Zhang L."/>
            <person name="Zhu J."/>
            <person name="Weng Q."/>
            <person name="Mu J."/>
            <person name="Lu Y."/>
            <person name="Fan D."/>
            <person name="Liu Y."/>
            <person name="Guan J."/>
            <person name="Zhang Y."/>
            <person name="Yu S."/>
            <person name="Liu X."/>
            <person name="Zhang Y."/>
            <person name="Hong G."/>
            <person name="Han B."/>
            <person name="Choisne N."/>
            <person name="Demange N."/>
            <person name="Orjeda G."/>
            <person name="Samain S."/>
            <person name="Cattolico L."/>
            <person name="Pelletier E."/>
            <person name="Couloux A."/>
            <person name="Segurens B."/>
            <person name="Wincker P."/>
            <person name="D'Hont A."/>
            <person name="Scarpelli C."/>
            <person name="Weissenbach J."/>
            <person name="Salanoubat M."/>
            <person name="Quetier F."/>
            <person name="Yu Y."/>
            <person name="Kim H.R."/>
            <person name="Rambo T."/>
            <person name="Currie J."/>
            <person name="Collura K."/>
            <person name="Luo M."/>
            <person name="Yang T."/>
            <person name="Ammiraju J.S.S."/>
            <person name="Engler F."/>
            <person name="Soderlund C."/>
            <person name="Wing R.A."/>
            <person name="Palmer L.E."/>
            <person name="de la Bastide M."/>
            <person name="Spiegel L."/>
            <person name="Nascimento L."/>
            <person name="Zutavern T."/>
            <person name="O'Shaughnessy A."/>
            <person name="Dike S."/>
            <person name="Dedhia N."/>
            <person name="Preston R."/>
            <person name="Balija V."/>
            <person name="McCombie W.R."/>
            <person name="Chow T."/>
            <person name="Chen H."/>
            <person name="Chung M."/>
            <person name="Chen C."/>
            <person name="Shaw J."/>
            <person name="Wu H."/>
            <person name="Hsiao K."/>
            <person name="Chao Y."/>
            <person name="Chu M."/>
            <person name="Cheng C."/>
            <person name="Hour A."/>
            <person name="Lee P."/>
            <person name="Lin S."/>
            <person name="Lin Y."/>
            <person name="Liou J."/>
            <person name="Liu S."/>
            <person name="Hsing Y."/>
            <person name="Raghuvanshi S."/>
            <person name="Mohanty A."/>
            <person name="Bharti A.K."/>
            <person name="Gaur A."/>
            <person name="Gupta V."/>
            <person name="Kumar D."/>
            <person name="Ravi V."/>
            <person name="Vij S."/>
            <person name="Kapur A."/>
            <person name="Khurana P."/>
            <person name="Khurana P."/>
            <person name="Khurana J.P."/>
            <person name="Tyagi A.K."/>
            <person name="Gaikwad K."/>
            <person name="Singh A."/>
            <person name="Dalal V."/>
            <person name="Srivastava S."/>
            <person name="Dixit A."/>
            <person name="Pal A.K."/>
            <person name="Ghazi I.A."/>
            <person name="Yadav M."/>
            <person name="Pandit A."/>
            <person name="Bhargava A."/>
            <person name="Sureshbabu K."/>
            <person name="Batra K."/>
            <person name="Sharma T.R."/>
            <person name="Mohapatra T."/>
            <person name="Singh N.K."/>
            <person name="Messing J."/>
            <person name="Nelson A.B."/>
            <person name="Fuks G."/>
            <person name="Kavchok S."/>
            <person name="Keizer G."/>
            <person name="Linton E."/>
            <person name="Llaca V."/>
            <person name="Song R."/>
            <person name="Tanyolac B."/>
            <person name="Young S."/>
            <person name="Ho-Il K."/>
            <person name="Hahn J.H."/>
            <person name="Sangsakoo G."/>
            <person name="Vanavichit A."/>
            <person name="de Mattos Luiz.A.T."/>
            <person name="Zimmer P.D."/>
            <person name="Malone G."/>
            <person name="Dellagostin O."/>
            <person name="de Oliveira A.C."/>
            <person name="Bevan M."/>
            <person name="Bancroft I."/>
            <person name="Minx P."/>
            <person name="Cordum H."/>
            <person name="Wilson R."/>
            <person name="Cheng Z."/>
            <person name="Jin W."/>
            <person name="Jiang J."/>
            <person name="Leong S.A."/>
            <person name="Iwama H."/>
            <person name="Gojobori T."/>
            <person name="Itoh T."/>
            <person name="Niimura Y."/>
            <person name="Fujii Y."/>
            <person name="Habara T."/>
            <person name="Sakai H."/>
            <person name="Sato Y."/>
            <person name="Wilson G."/>
            <person name="Kumar K."/>
            <person name="McCouch S."/>
            <person name="Juretic N."/>
            <person name="Hoen D."/>
            <person name="Wright S."/>
            <person name="Bruskiewich R."/>
            <person name="Bureau T."/>
            <person name="Miyao A."/>
            <person name="Hirochika H."/>
            <person name="Nishikawa T."/>
            <person name="Kadowaki K."/>
            <person name="Sugiura M."/>
            <person name="Burr B."/>
            <person name="Sasaki T."/>
        </authorList>
    </citation>
    <scope>NUCLEOTIDE SEQUENCE [LARGE SCALE GENOMIC DNA]</scope>
    <source>
        <strain evidence="2">cv. Nipponbare</strain>
    </source>
</reference>
<organism evidence="1 2">
    <name type="scientific">Oryza sativa subsp. japonica</name>
    <name type="common">Rice</name>
    <dbReference type="NCBI Taxonomy" id="39947"/>
    <lineage>
        <taxon>Eukaryota</taxon>
        <taxon>Viridiplantae</taxon>
        <taxon>Streptophyta</taxon>
        <taxon>Embryophyta</taxon>
        <taxon>Tracheophyta</taxon>
        <taxon>Spermatophyta</taxon>
        <taxon>Magnoliopsida</taxon>
        <taxon>Liliopsida</taxon>
        <taxon>Poales</taxon>
        <taxon>Poaceae</taxon>
        <taxon>BOP clade</taxon>
        <taxon>Oryzoideae</taxon>
        <taxon>Oryzeae</taxon>
        <taxon>Oryzinae</taxon>
        <taxon>Oryza</taxon>
        <taxon>Oryza sativa</taxon>
    </lineage>
</organism>
<name>A0A0N7KSM5_ORYSJ</name>
<dbReference type="AlphaFoldDB" id="A0A0N7KSM5"/>
<proteinExistence type="predicted"/>
<evidence type="ECO:0000313" key="1">
    <source>
        <dbReference type="EMBL" id="BAT13234.1"/>
    </source>
</evidence>
<accession>A0A0N7KSM5</accession>